<feature type="transmembrane region" description="Helical" evidence="2">
    <location>
        <begin position="284"/>
        <end position="303"/>
    </location>
</feature>
<evidence type="ECO:0008006" key="5">
    <source>
        <dbReference type="Google" id="ProtNLM"/>
    </source>
</evidence>
<keyword evidence="2" id="KW-0812">Transmembrane</keyword>
<dbReference type="PANTHER" id="PTHR41282">
    <property type="entry name" value="CONSERVED TRANSMEMBRANE PROTEIN-RELATED"/>
    <property type="match status" value="1"/>
</dbReference>
<dbReference type="Proteomes" id="UP000076976">
    <property type="component" value="Unassembled WGS sequence"/>
</dbReference>
<keyword evidence="2" id="KW-0472">Membrane</keyword>
<feature type="transmembrane region" description="Helical" evidence="2">
    <location>
        <begin position="210"/>
        <end position="232"/>
    </location>
</feature>
<feature type="compositionally biased region" description="Low complexity" evidence="1">
    <location>
        <begin position="28"/>
        <end position="47"/>
    </location>
</feature>
<dbReference type="PANTHER" id="PTHR41282:SF1">
    <property type="entry name" value="CONSERVED TRANSMEMBRANE PROTEIN-RELATED"/>
    <property type="match status" value="1"/>
</dbReference>
<feature type="region of interest" description="Disordered" evidence="1">
    <location>
        <begin position="28"/>
        <end position="72"/>
    </location>
</feature>
<feature type="transmembrane region" description="Helical" evidence="2">
    <location>
        <begin position="137"/>
        <end position="158"/>
    </location>
</feature>
<reference evidence="3 4" key="1">
    <citation type="submission" date="2016-01" db="EMBL/GenBank/DDBJ databases">
        <title>Janibacter melonis strain CD11_4 genome sequencing and assembly.</title>
        <authorList>
            <person name="Nair G.R."/>
            <person name="Kaur G."/>
            <person name="Chander A.M."/>
            <person name="Mayilraj S."/>
        </authorList>
    </citation>
    <scope>NUCLEOTIDE SEQUENCE [LARGE SCALE GENOMIC DNA]</scope>
    <source>
        <strain evidence="3 4">CD11-4</strain>
    </source>
</reference>
<dbReference type="STRING" id="262209.AWH69_06210"/>
<organism evidence="3 4">
    <name type="scientific">Janibacter melonis</name>
    <dbReference type="NCBI Taxonomy" id="262209"/>
    <lineage>
        <taxon>Bacteria</taxon>
        <taxon>Bacillati</taxon>
        <taxon>Actinomycetota</taxon>
        <taxon>Actinomycetes</taxon>
        <taxon>Micrococcales</taxon>
        <taxon>Intrasporangiaceae</taxon>
        <taxon>Janibacter</taxon>
    </lineage>
</organism>
<evidence type="ECO:0000256" key="2">
    <source>
        <dbReference type="SAM" id="Phobius"/>
    </source>
</evidence>
<accession>A0A176QD00</accession>
<feature type="transmembrane region" description="Helical" evidence="2">
    <location>
        <begin position="84"/>
        <end position="106"/>
    </location>
</feature>
<dbReference type="EMBL" id="LQZG01000002">
    <property type="protein sequence ID" value="OAB87647.1"/>
    <property type="molecule type" value="Genomic_DNA"/>
</dbReference>
<dbReference type="AlphaFoldDB" id="A0A176QD00"/>
<evidence type="ECO:0000256" key="1">
    <source>
        <dbReference type="SAM" id="MobiDB-lite"/>
    </source>
</evidence>
<dbReference type="Pfam" id="PF12811">
    <property type="entry name" value="BaxI_1"/>
    <property type="match status" value="1"/>
</dbReference>
<evidence type="ECO:0000313" key="3">
    <source>
        <dbReference type="EMBL" id="OAB87647.1"/>
    </source>
</evidence>
<keyword evidence="2" id="KW-1133">Transmembrane helix</keyword>
<keyword evidence="4" id="KW-1185">Reference proteome</keyword>
<sequence length="309" mass="32995">MSNPILGRVEQDARNGYVGFRDDARAQQGGYQQTQYPQQGYPQQGFPQQGGYGQTQPGFPQEPPMQGGGWGGGGGGRALTIDDVIMKTGALFAVMLAVAVPAWFFTPAFGPAIWGVGLVGGLGIALYLMFSKKAVHPAVAVAYAAFQGLFVGAISQRYHSYFDVAVTGRSDLPVHQGIVFQAVLATVCVFGAMLFLYRSGLVKVTQKFRAVVSMMVLGYFVFALINLGFALITDTPFGIGGSGPIGIAISVFAVGLASVTLMLDFDSIETALRTNAPESYSWTLALGLLATLVWLYLEILRLLGRLRSE</sequence>
<feature type="transmembrane region" description="Helical" evidence="2">
    <location>
        <begin position="244"/>
        <end position="263"/>
    </location>
</feature>
<proteinExistence type="predicted"/>
<protein>
    <recommendedName>
        <fullName evidence="5">Bax inhibitor-1/YccA family protein</fullName>
    </recommendedName>
</protein>
<gene>
    <name evidence="3" type="ORF">AWH69_06210</name>
</gene>
<feature type="transmembrane region" description="Helical" evidence="2">
    <location>
        <begin position="178"/>
        <end position="198"/>
    </location>
</feature>
<dbReference type="InterPro" id="IPR010539">
    <property type="entry name" value="BaxI_1-like"/>
</dbReference>
<evidence type="ECO:0000313" key="4">
    <source>
        <dbReference type="Proteomes" id="UP000076976"/>
    </source>
</evidence>
<dbReference type="RefSeq" id="WP_068273212.1">
    <property type="nucleotide sequence ID" value="NZ_LQZG01000002.1"/>
</dbReference>
<name>A0A176QD00_9MICO</name>
<comment type="caution">
    <text evidence="3">The sequence shown here is derived from an EMBL/GenBank/DDBJ whole genome shotgun (WGS) entry which is preliminary data.</text>
</comment>
<feature type="transmembrane region" description="Helical" evidence="2">
    <location>
        <begin position="112"/>
        <end position="130"/>
    </location>
</feature>